<reference evidence="1 2" key="1">
    <citation type="submission" date="2017-05" db="EMBL/GenBank/DDBJ databases">
        <title>Biotechnological potential of actinobacteria isolated from South African environments.</title>
        <authorList>
            <person name="Le Roes-Hill M."/>
            <person name="Prins A."/>
            <person name="Durrell K.A."/>
        </authorList>
    </citation>
    <scope>NUCLEOTIDE SEQUENCE [LARGE SCALE GENOMIC DNA]</scope>
    <source>
        <strain evidence="1">BS2</strain>
    </source>
</reference>
<evidence type="ECO:0000313" key="1">
    <source>
        <dbReference type="EMBL" id="OUC79404.1"/>
    </source>
</evidence>
<dbReference type="Proteomes" id="UP000194632">
    <property type="component" value="Unassembled WGS sequence"/>
</dbReference>
<proteinExistence type="predicted"/>
<protein>
    <submittedName>
        <fullName evidence="1">Uncharacterized protein</fullName>
    </submittedName>
</protein>
<comment type="caution">
    <text evidence="1">The sequence shown here is derived from an EMBL/GenBank/DDBJ whole genome shotgun (WGS) entry which is preliminary data.</text>
</comment>
<keyword evidence="2" id="KW-1185">Reference proteome</keyword>
<dbReference type="EMBL" id="NGFO01000007">
    <property type="protein sequence ID" value="OUC79404.1"/>
    <property type="molecule type" value="Genomic_DNA"/>
</dbReference>
<dbReference type="AlphaFoldDB" id="A0A243QCU1"/>
<sequence length="61" mass="6750">MGEAVDADPSGDADGVVEEGLAWAELINALFEHTRGVIRRDRRPEHPHLMLMSATEWPAKP</sequence>
<gene>
    <name evidence="1" type="ORF">CA982_08075</name>
</gene>
<name>A0A243QCU1_9ACTN</name>
<organism evidence="1 2">
    <name type="scientific">Gordonia lacunae</name>
    <dbReference type="NCBI Taxonomy" id="417102"/>
    <lineage>
        <taxon>Bacteria</taxon>
        <taxon>Bacillati</taxon>
        <taxon>Actinomycetota</taxon>
        <taxon>Actinomycetes</taxon>
        <taxon>Mycobacteriales</taxon>
        <taxon>Gordoniaceae</taxon>
        <taxon>Gordonia</taxon>
    </lineage>
</organism>
<accession>A0A243QCU1</accession>
<evidence type="ECO:0000313" key="2">
    <source>
        <dbReference type="Proteomes" id="UP000194632"/>
    </source>
</evidence>